<dbReference type="GO" id="GO:0008081">
    <property type="term" value="F:phosphoric diester hydrolase activity"/>
    <property type="evidence" value="ECO:0007669"/>
    <property type="project" value="InterPro"/>
</dbReference>
<dbReference type="KEGG" id="frf:LO80_06160"/>
<evidence type="ECO:0000313" key="2">
    <source>
        <dbReference type="Proteomes" id="UP000029672"/>
    </source>
</evidence>
<dbReference type="AlphaFoldDB" id="A0A097EPU2"/>
<organism evidence="1 2">
    <name type="scientific">Candidatus Francisella endociliophora</name>
    <dbReference type="NCBI Taxonomy" id="653937"/>
    <lineage>
        <taxon>Bacteria</taxon>
        <taxon>Pseudomonadati</taxon>
        <taxon>Pseudomonadota</taxon>
        <taxon>Gammaproteobacteria</taxon>
        <taxon>Thiotrichales</taxon>
        <taxon>Francisellaceae</taxon>
        <taxon>Francisella</taxon>
    </lineage>
</organism>
<evidence type="ECO:0008006" key="3">
    <source>
        <dbReference type="Google" id="ProtNLM"/>
    </source>
</evidence>
<keyword evidence="2" id="KW-1185">Reference proteome</keyword>
<reference evidence="1 2" key="1">
    <citation type="submission" date="2014-10" db="EMBL/GenBank/DDBJ databases">
        <title>Whole genome sequence of Francisella endociliophora strain FSC1006, isolated from a laboratory culture of the marine ciliate Euplotes raikovi.</title>
        <authorList>
            <person name="Granberg M."/>
            <person name="Backman S."/>
            <person name="Lundmark E."/>
            <person name="Nilsson E."/>
            <person name="Karlsson E."/>
            <person name="Thelaus J."/>
            <person name="Ohrman C."/>
            <person name="Larkeryd A."/>
            <person name="Stenberg P."/>
        </authorList>
    </citation>
    <scope>NUCLEOTIDE SEQUENCE [LARGE SCALE GENOMIC DNA]</scope>
    <source>
        <strain evidence="1 2">FSC1006</strain>
    </source>
</reference>
<protein>
    <recommendedName>
        <fullName evidence="3">Phosphatidylinositol diacylglycerol-lyase</fullName>
    </recommendedName>
</protein>
<dbReference type="Proteomes" id="UP000029672">
    <property type="component" value="Chromosome"/>
</dbReference>
<sequence length="256" mass="29505">MGLELNMQQSQSFIAHQVNYTTELPYLINKNIGLEIDIAFSNTKKDWVIAHHDYDDLQHSSLESWFKSLIKALKGAKSSKLLIWLDIKTADADLLKLVEITNKHIPSNITLIYDLGQPVNILDKKYHKLLKPFLRENDGIGTWITKDQLSDVSPLAKELDKNHITNSIISYGEVVEICTQTVQDLCELNATINNGFKKVFTWNVEFNNEIEYFSQQKYLDGQIIGYKKAPWDKDCHTKLELFENLNQNSLAANFWL</sequence>
<dbReference type="RefSeq" id="WP_040009572.1">
    <property type="nucleotide sequence ID" value="NZ_CP009574.1"/>
</dbReference>
<name>A0A097EPU2_9GAMM</name>
<dbReference type="OrthoDB" id="9834712at2"/>
<dbReference type="EMBL" id="CP009574">
    <property type="protein sequence ID" value="AIT09585.1"/>
    <property type="molecule type" value="Genomic_DNA"/>
</dbReference>
<gene>
    <name evidence="1" type="ORF">LO80_06160</name>
</gene>
<dbReference type="GO" id="GO:0006629">
    <property type="term" value="P:lipid metabolic process"/>
    <property type="evidence" value="ECO:0007669"/>
    <property type="project" value="InterPro"/>
</dbReference>
<dbReference type="Gene3D" id="3.20.20.190">
    <property type="entry name" value="Phosphatidylinositol (PI) phosphodiesterase"/>
    <property type="match status" value="1"/>
</dbReference>
<dbReference type="InterPro" id="IPR017946">
    <property type="entry name" value="PLC-like_Pdiesterase_TIM-brl"/>
</dbReference>
<dbReference type="STRING" id="1547445.LO80_06160"/>
<proteinExistence type="predicted"/>
<accession>A0A097EPU2</accession>
<dbReference type="HOGENOM" id="CLU_1084847_0_0_6"/>
<evidence type="ECO:0000313" key="1">
    <source>
        <dbReference type="EMBL" id="AIT09585.1"/>
    </source>
</evidence>